<dbReference type="GeneID" id="8576394"/>
<evidence type="ECO:0000313" key="8">
    <source>
        <dbReference type="WormBase" id="CBG04402"/>
    </source>
</evidence>
<keyword evidence="2" id="KW-0812">Transmembrane</keyword>
<protein>
    <submittedName>
        <fullName evidence="6">Protein CBG04402</fullName>
    </submittedName>
</protein>
<keyword evidence="3" id="KW-1133">Transmembrane helix</keyword>
<evidence type="ECO:0000313" key="7">
    <source>
        <dbReference type="Proteomes" id="UP000008549"/>
    </source>
</evidence>
<proteinExistence type="predicted"/>
<name>A8WXG2_CAEBR</name>
<accession>A8WXG2</accession>
<dbReference type="PANTHER" id="PTHR12911">
    <property type="entry name" value="SAD1/UNC-84-LIKE PROTEIN-RELATED"/>
    <property type="match status" value="1"/>
</dbReference>
<dbReference type="Proteomes" id="UP000008549">
    <property type="component" value="Unassembled WGS sequence"/>
</dbReference>
<gene>
    <name evidence="6 8" type="ORF">CBG04402</name>
    <name evidence="6" type="ORF">CBG_04402</name>
</gene>
<dbReference type="Pfam" id="PF07738">
    <property type="entry name" value="Sad1_UNC"/>
    <property type="match status" value="1"/>
</dbReference>
<dbReference type="EMBL" id="HE601251">
    <property type="protein sequence ID" value="CAP25109.1"/>
    <property type="molecule type" value="Genomic_DNA"/>
</dbReference>
<dbReference type="AlphaFoldDB" id="A8WXG2"/>
<dbReference type="GO" id="GO:0016020">
    <property type="term" value="C:membrane"/>
    <property type="evidence" value="ECO:0007669"/>
    <property type="project" value="UniProtKB-SubCell"/>
</dbReference>
<evidence type="ECO:0000256" key="1">
    <source>
        <dbReference type="ARBA" id="ARBA00004370"/>
    </source>
</evidence>
<evidence type="ECO:0000256" key="3">
    <source>
        <dbReference type="ARBA" id="ARBA00022989"/>
    </source>
</evidence>
<dbReference type="InterPro" id="IPR045119">
    <property type="entry name" value="SUN1-5"/>
</dbReference>
<sequence length="103" mass="11733">MDYSNRSNLKPLIGYDQTNLVLLDRPQPPEDKAWCTFDKNPVLTINLAKHIKPISVSYQHSEWHGTIPSEAPIRYDVVSIQVTTTAYPAQVEFESVLNTNSQF</sequence>
<evidence type="ECO:0000256" key="4">
    <source>
        <dbReference type="ARBA" id="ARBA00023136"/>
    </source>
</evidence>
<dbReference type="KEGG" id="cbr:CBG_04402"/>
<organism evidence="6 7">
    <name type="scientific">Caenorhabditis briggsae</name>
    <dbReference type="NCBI Taxonomy" id="6238"/>
    <lineage>
        <taxon>Eukaryota</taxon>
        <taxon>Metazoa</taxon>
        <taxon>Ecdysozoa</taxon>
        <taxon>Nematoda</taxon>
        <taxon>Chromadorea</taxon>
        <taxon>Rhabditida</taxon>
        <taxon>Rhabditina</taxon>
        <taxon>Rhabditomorpha</taxon>
        <taxon>Rhabditoidea</taxon>
        <taxon>Rhabditidae</taxon>
        <taxon>Peloderinae</taxon>
        <taxon>Caenorhabditis</taxon>
    </lineage>
</organism>
<reference evidence="6 7" key="2">
    <citation type="journal article" date="2011" name="PLoS Genet.">
        <title>Caenorhabditis briggsae recombinant inbred line genotypes reveal inter-strain incompatibility and the evolution of recombination.</title>
        <authorList>
            <person name="Ross J.A."/>
            <person name="Koboldt D.C."/>
            <person name="Staisch J.E."/>
            <person name="Chamberlin H.M."/>
            <person name="Gupta B.P."/>
            <person name="Miller R.D."/>
            <person name="Baird S.E."/>
            <person name="Haag E.S."/>
        </authorList>
    </citation>
    <scope>NUCLEOTIDE SEQUENCE [LARGE SCALE GENOMIC DNA]</scope>
    <source>
        <strain evidence="6 7">AF16</strain>
    </source>
</reference>
<feature type="domain" description="SUN" evidence="5">
    <location>
        <begin position="32"/>
        <end position="83"/>
    </location>
</feature>
<dbReference type="STRING" id="6238.A8WXG2"/>
<keyword evidence="7" id="KW-1185">Reference proteome</keyword>
<dbReference type="InParanoid" id="A8WXG2"/>
<dbReference type="WormBase" id="CBG04402">
    <property type="protein sequence ID" value="CBP06739"/>
    <property type="gene ID" value="WBGene00027078"/>
</dbReference>
<dbReference type="CTD" id="8576394"/>
<dbReference type="RefSeq" id="XP_002634399.1">
    <property type="nucleotide sequence ID" value="XM_002634353.1"/>
</dbReference>
<dbReference type="eggNOG" id="KOG2687">
    <property type="taxonomic scope" value="Eukaryota"/>
</dbReference>
<reference evidence="6 7" key="1">
    <citation type="journal article" date="2003" name="PLoS Biol.">
        <title>The genome sequence of Caenorhabditis briggsae: a platform for comparative genomics.</title>
        <authorList>
            <person name="Stein L.D."/>
            <person name="Bao Z."/>
            <person name="Blasiar D."/>
            <person name="Blumenthal T."/>
            <person name="Brent M.R."/>
            <person name="Chen N."/>
            <person name="Chinwalla A."/>
            <person name="Clarke L."/>
            <person name="Clee C."/>
            <person name="Coghlan A."/>
            <person name="Coulson A."/>
            <person name="D'Eustachio P."/>
            <person name="Fitch D.H."/>
            <person name="Fulton L.A."/>
            <person name="Fulton R.E."/>
            <person name="Griffiths-Jones S."/>
            <person name="Harris T.W."/>
            <person name="Hillier L.W."/>
            <person name="Kamath R."/>
            <person name="Kuwabara P.E."/>
            <person name="Mardis E.R."/>
            <person name="Marra M.A."/>
            <person name="Miner T.L."/>
            <person name="Minx P."/>
            <person name="Mullikin J.C."/>
            <person name="Plumb R.W."/>
            <person name="Rogers J."/>
            <person name="Schein J.E."/>
            <person name="Sohrmann M."/>
            <person name="Spieth J."/>
            <person name="Stajich J.E."/>
            <person name="Wei C."/>
            <person name="Willey D."/>
            <person name="Wilson R.K."/>
            <person name="Durbin R."/>
            <person name="Waterston R.H."/>
        </authorList>
    </citation>
    <scope>NUCLEOTIDE SEQUENCE [LARGE SCALE GENOMIC DNA]</scope>
    <source>
        <strain evidence="6 7">AF16</strain>
    </source>
</reference>
<keyword evidence="4" id="KW-0472">Membrane</keyword>
<dbReference type="InterPro" id="IPR012919">
    <property type="entry name" value="SUN_dom"/>
</dbReference>
<evidence type="ECO:0000256" key="2">
    <source>
        <dbReference type="ARBA" id="ARBA00022692"/>
    </source>
</evidence>
<dbReference type="HOGENOM" id="CLU_2266117_0_0_1"/>
<evidence type="ECO:0000259" key="5">
    <source>
        <dbReference type="Pfam" id="PF07738"/>
    </source>
</evidence>
<comment type="subcellular location">
    <subcellularLocation>
        <location evidence="1">Membrane</location>
    </subcellularLocation>
</comment>
<evidence type="ECO:0000313" key="6">
    <source>
        <dbReference type="EMBL" id="CAP25109.1"/>
    </source>
</evidence>
<dbReference type="Gene3D" id="2.60.120.260">
    <property type="entry name" value="Galactose-binding domain-like"/>
    <property type="match status" value="1"/>
</dbReference>
<dbReference type="PANTHER" id="PTHR12911:SF2">
    <property type="entry name" value="SUN DOMAIN-CONTAINING PROTEIN 1"/>
    <property type="match status" value="1"/>
</dbReference>